<name>A0A166IJ07_9MICO</name>
<gene>
    <name evidence="1" type="ORF">ACH61_00350</name>
</gene>
<organism evidence="1 2">
    <name type="scientific">Rathayibacter tanaceti</name>
    <dbReference type="NCBI Taxonomy" id="1671680"/>
    <lineage>
        <taxon>Bacteria</taxon>
        <taxon>Bacillati</taxon>
        <taxon>Actinomycetota</taxon>
        <taxon>Actinomycetes</taxon>
        <taxon>Micrococcales</taxon>
        <taxon>Microbacteriaceae</taxon>
        <taxon>Rathayibacter</taxon>
    </lineage>
</organism>
<accession>A0A166IJ07</accession>
<dbReference type="Proteomes" id="UP000076717">
    <property type="component" value="Unassembled WGS sequence"/>
</dbReference>
<proteinExistence type="predicted"/>
<sequence>MTRLPLVSVPATFSANSRQTEARRNSASPSFQSFACRSKVRGVEAMVKFATASPPCV</sequence>
<protein>
    <submittedName>
        <fullName evidence="1">Uncharacterized protein</fullName>
    </submittedName>
</protein>
<reference evidence="1 2" key="1">
    <citation type="submission" date="2015-08" db="EMBL/GenBank/DDBJ databases">
        <title>Draft Genome Sequence of Rathayibacter sp. Strain VKM Ac-2596 Isolated from Leaf Gall Induced by Plant-Parasitic Nematodes.</title>
        <authorList>
            <person name="Vasilenko O.V."/>
            <person name="Starodumova I.P."/>
            <person name="Tarlachkov S.V."/>
            <person name="Dorofeeva L.V."/>
            <person name="Evtushenko L.I."/>
        </authorList>
    </citation>
    <scope>NUCLEOTIDE SEQUENCE [LARGE SCALE GENOMIC DNA]</scope>
    <source>
        <strain evidence="1 2">VKM Ac-2596</strain>
    </source>
</reference>
<dbReference type="EMBL" id="LIIN01000006">
    <property type="protein sequence ID" value="KZX22465.1"/>
    <property type="molecule type" value="Genomic_DNA"/>
</dbReference>
<comment type="caution">
    <text evidence="1">The sequence shown here is derived from an EMBL/GenBank/DDBJ whole genome shotgun (WGS) entry which is preliminary data.</text>
</comment>
<evidence type="ECO:0000313" key="2">
    <source>
        <dbReference type="Proteomes" id="UP000076717"/>
    </source>
</evidence>
<keyword evidence="2" id="KW-1185">Reference proteome</keyword>
<dbReference type="AlphaFoldDB" id="A0A166IJ07"/>
<evidence type="ECO:0000313" key="1">
    <source>
        <dbReference type="EMBL" id="KZX22465.1"/>
    </source>
</evidence>